<dbReference type="SUPFAM" id="SSF47384">
    <property type="entry name" value="Homodimeric domain of signal transducing histidine kinase"/>
    <property type="match status" value="1"/>
</dbReference>
<dbReference type="SMART" id="SM00388">
    <property type="entry name" value="HisKA"/>
    <property type="match status" value="1"/>
</dbReference>
<evidence type="ECO:0000256" key="1">
    <source>
        <dbReference type="ARBA" id="ARBA00000085"/>
    </source>
</evidence>
<dbReference type="SMART" id="SM00387">
    <property type="entry name" value="HATPase_c"/>
    <property type="match status" value="1"/>
</dbReference>
<feature type="domain" description="Response regulatory" evidence="9">
    <location>
        <begin position="618"/>
        <end position="735"/>
    </location>
</feature>
<dbReference type="AlphaFoldDB" id="A0A1I7E5B4"/>
<dbReference type="InterPro" id="IPR003661">
    <property type="entry name" value="HisK_dim/P_dom"/>
</dbReference>
<dbReference type="Pfam" id="PF02518">
    <property type="entry name" value="HATPase_c"/>
    <property type="match status" value="1"/>
</dbReference>
<dbReference type="SUPFAM" id="SSF52172">
    <property type="entry name" value="CheY-like"/>
    <property type="match status" value="1"/>
</dbReference>
<keyword evidence="5" id="KW-0418">Kinase</keyword>
<keyword evidence="3 6" id="KW-0597">Phosphoprotein</keyword>
<name>A0A1I7E5B4_9RHOB</name>
<dbReference type="InterPro" id="IPR005467">
    <property type="entry name" value="His_kinase_dom"/>
</dbReference>
<dbReference type="Gene3D" id="3.30.565.10">
    <property type="entry name" value="Histidine kinase-like ATPase, C-terminal domain"/>
    <property type="match status" value="1"/>
</dbReference>
<dbReference type="PANTHER" id="PTHR43047:SF9">
    <property type="entry name" value="HISTIDINE KINASE"/>
    <property type="match status" value="1"/>
</dbReference>
<feature type="domain" description="Histidine kinase" evidence="8">
    <location>
        <begin position="382"/>
        <end position="595"/>
    </location>
</feature>
<dbReference type="PRINTS" id="PR00344">
    <property type="entry name" value="BCTRLSENSOR"/>
</dbReference>
<evidence type="ECO:0000256" key="5">
    <source>
        <dbReference type="ARBA" id="ARBA00022777"/>
    </source>
</evidence>
<dbReference type="Pfam" id="PF12860">
    <property type="entry name" value="PAS_7"/>
    <property type="match status" value="1"/>
</dbReference>
<dbReference type="InterPro" id="IPR036890">
    <property type="entry name" value="HATPase_C_sf"/>
</dbReference>
<keyword evidence="7" id="KW-0175">Coiled coil</keyword>
<dbReference type="CDD" id="cd00156">
    <property type="entry name" value="REC"/>
    <property type="match status" value="1"/>
</dbReference>
<dbReference type="PROSITE" id="PS50110">
    <property type="entry name" value="RESPONSE_REGULATORY"/>
    <property type="match status" value="1"/>
</dbReference>
<dbReference type="InterPro" id="IPR011006">
    <property type="entry name" value="CheY-like_superfamily"/>
</dbReference>
<evidence type="ECO:0000256" key="2">
    <source>
        <dbReference type="ARBA" id="ARBA00012438"/>
    </source>
</evidence>
<dbReference type="InterPro" id="IPR035965">
    <property type="entry name" value="PAS-like_dom_sf"/>
</dbReference>
<dbReference type="FunFam" id="3.30.565.10:FF:000049">
    <property type="entry name" value="Two-component sensor histidine kinase"/>
    <property type="match status" value="1"/>
</dbReference>
<proteinExistence type="predicted"/>
<comment type="catalytic activity">
    <reaction evidence="1">
        <text>ATP + protein L-histidine = ADP + protein N-phospho-L-histidine.</text>
        <dbReference type="EC" id="2.7.13.3"/>
    </reaction>
</comment>
<reference evidence="10 11" key="1">
    <citation type="submission" date="2016-10" db="EMBL/GenBank/DDBJ databases">
        <authorList>
            <person name="de Groot N.N."/>
        </authorList>
    </citation>
    <scope>NUCLEOTIDE SEQUENCE [LARGE SCALE GENOMIC DNA]</scope>
    <source>
        <strain evidence="10 11">CGMCC 1.10959</strain>
    </source>
</reference>
<dbReference type="InterPro" id="IPR003594">
    <property type="entry name" value="HATPase_dom"/>
</dbReference>
<dbReference type="SUPFAM" id="SSF55785">
    <property type="entry name" value="PYP-like sensor domain (PAS domain)"/>
    <property type="match status" value="1"/>
</dbReference>
<evidence type="ECO:0000256" key="6">
    <source>
        <dbReference type="PROSITE-ProRule" id="PRU00169"/>
    </source>
</evidence>
<protein>
    <recommendedName>
        <fullName evidence="2">histidine kinase</fullName>
        <ecNumber evidence="2">2.7.13.3</ecNumber>
    </recommendedName>
</protein>
<evidence type="ECO:0000259" key="9">
    <source>
        <dbReference type="PROSITE" id="PS50110"/>
    </source>
</evidence>
<evidence type="ECO:0000313" key="10">
    <source>
        <dbReference type="EMBL" id="SFU19137.1"/>
    </source>
</evidence>
<dbReference type="SUPFAM" id="SSF55874">
    <property type="entry name" value="ATPase domain of HSP90 chaperone/DNA topoisomerase II/histidine kinase"/>
    <property type="match status" value="1"/>
</dbReference>
<dbReference type="CDD" id="cd00075">
    <property type="entry name" value="HATPase"/>
    <property type="match status" value="1"/>
</dbReference>
<feature type="coiled-coil region" evidence="7">
    <location>
        <begin position="43"/>
        <end position="77"/>
    </location>
</feature>
<dbReference type="PANTHER" id="PTHR43047">
    <property type="entry name" value="TWO-COMPONENT HISTIDINE PROTEIN KINASE"/>
    <property type="match status" value="1"/>
</dbReference>
<dbReference type="SMART" id="SM00448">
    <property type="entry name" value="REC"/>
    <property type="match status" value="1"/>
</dbReference>
<sequence>MINADDPLSIQIAKQAKIIDALVRRANRQTEVGPSAYNAFQSAIELQEKVAAQSRDLERAATELESARYERERSRKNLADALSSMEEGFALFTDGQLDICNELFRALLPDVSPQVVPGLPLPAYIDLLPQSAHLVSIDGKLSASVSTLMAGTGGTSMVSLLIELTSDRWYQMSVQRTGSDSIVLLLTEITSIVRQNRAEKENLIGRQADYLQAVFQNMTSGVCTFSADGEVMMQNDRFRQILGVPVTVLRKGATLQRLLEFMRTHALIGNDAMLRADSWRQQLRDQGWVRKRVRHGAGRMLEVQANALPDGGLLVELKDVTLEHRATELLENRVLERTAELTRANLRLTEQFDEKARVEEALRLAKERAEAAVSSKTRFLAAASHDLLQPINAAKLLISTLKESAHDTDLLPTVERLNGAFESTEQLLHSLLDISRLDSAEADAVTPSVVDLGSLIEGINADQSTVAEQKNVRLCMVPCSVSVRSDPVYLLRSVQNLVVNAIQYTHPGGRVLVGCRRHGQKVILQVWDTGIGIALKDQQRIFEEFTRAPNVPLGSGMGLGLSVVERACRHLGHRLWVRSKPGTGSVFSIEMDVVEGHRMEPDPDVLAGEAGDLPLNHIVMLIENDADVLFATAQRLERWGASVLAAQSTQEALAYVRDMGMAPDIILADYQLSDSDDGVRAIAALREETGTRIPAIMITADRSEVLRRTGVRNDFSVMPKPVRLSRLRALIDWKIRWPPSKANGVEDTQEQA</sequence>
<dbReference type="eggNOG" id="COG0784">
    <property type="taxonomic scope" value="Bacteria"/>
</dbReference>
<evidence type="ECO:0000256" key="3">
    <source>
        <dbReference type="ARBA" id="ARBA00022553"/>
    </source>
</evidence>
<dbReference type="CDD" id="cd00082">
    <property type="entry name" value="HisKA"/>
    <property type="match status" value="1"/>
</dbReference>
<gene>
    <name evidence="10" type="ORF">SAMN05216236_1457</name>
</gene>
<dbReference type="Gene3D" id="3.40.50.2300">
    <property type="match status" value="1"/>
</dbReference>
<dbReference type="Proteomes" id="UP000182466">
    <property type="component" value="Unassembled WGS sequence"/>
</dbReference>
<dbReference type="GO" id="GO:0009927">
    <property type="term" value="F:histidine phosphotransfer kinase activity"/>
    <property type="evidence" value="ECO:0007669"/>
    <property type="project" value="TreeGrafter"/>
</dbReference>
<dbReference type="Gene3D" id="1.10.287.130">
    <property type="match status" value="1"/>
</dbReference>
<dbReference type="PROSITE" id="PS50109">
    <property type="entry name" value="HIS_KIN"/>
    <property type="match status" value="1"/>
</dbReference>
<dbReference type="GO" id="GO:0005886">
    <property type="term" value="C:plasma membrane"/>
    <property type="evidence" value="ECO:0007669"/>
    <property type="project" value="TreeGrafter"/>
</dbReference>
<dbReference type="RefSeq" id="WP_027263858.1">
    <property type="nucleotide sequence ID" value="NZ_FPAW01000045.1"/>
</dbReference>
<dbReference type="Gene3D" id="3.30.450.20">
    <property type="entry name" value="PAS domain"/>
    <property type="match status" value="1"/>
</dbReference>
<dbReference type="Pfam" id="PF00072">
    <property type="entry name" value="Response_reg"/>
    <property type="match status" value="1"/>
</dbReference>
<dbReference type="InterPro" id="IPR036097">
    <property type="entry name" value="HisK_dim/P_sf"/>
</dbReference>
<evidence type="ECO:0000256" key="7">
    <source>
        <dbReference type="SAM" id="Coils"/>
    </source>
</evidence>
<dbReference type="OrthoDB" id="9764438at2"/>
<dbReference type="GO" id="GO:0000155">
    <property type="term" value="F:phosphorelay sensor kinase activity"/>
    <property type="evidence" value="ECO:0007669"/>
    <property type="project" value="InterPro"/>
</dbReference>
<dbReference type="Pfam" id="PF00512">
    <property type="entry name" value="HisKA"/>
    <property type="match status" value="1"/>
</dbReference>
<keyword evidence="4" id="KW-0808">Transferase</keyword>
<dbReference type="InterPro" id="IPR001789">
    <property type="entry name" value="Sig_transdc_resp-reg_receiver"/>
</dbReference>
<evidence type="ECO:0000313" key="11">
    <source>
        <dbReference type="Proteomes" id="UP000182466"/>
    </source>
</evidence>
<dbReference type="InterPro" id="IPR004358">
    <property type="entry name" value="Sig_transdc_His_kin-like_C"/>
</dbReference>
<feature type="modified residue" description="4-aspartylphosphate" evidence="6">
    <location>
        <position position="669"/>
    </location>
</feature>
<evidence type="ECO:0000259" key="8">
    <source>
        <dbReference type="PROSITE" id="PS50109"/>
    </source>
</evidence>
<keyword evidence="11" id="KW-1185">Reference proteome</keyword>
<dbReference type="EMBL" id="FPAW01000045">
    <property type="protein sequence ID" value="SFU19137.1"/>
    <property type="molecule type" value="Genomic_DNA"/>
</dbReference>
<organism evidence="10 11">
    <name type="scientific">Sedimentitalea nanhaiensis</name>
    <dbReference type="NCBI Taxonomy" id="999627"/>
    <lineage>
        <taxon>Bacteria</taxon>
        <taxon>Pseudomonadati</taxon>
        <taxon>Pseudomonadota</taxon>
        <taxon>Alphaproteobacteria</taxon>
        <taxon>Rhodobacterales</taxon>
        <taxon>Paracoccaceae</taxon>
        <taxon>Sedimentitalea</taxon>
    </lineage>
</organism>
<accession>A0A1I7E5B4</accession>
<evidence type="ECO:0000256" key="4">
    <source>
        <dbReference type="ARBA" id="ARBA00022679"/>
    </source>
</evidence>
<dbReference type="eggNOG" id="COG0642">
    <property type="taxonomic scope" value="Bacteria"/>
</dbReference>
<dbReference type="STRING" id="999627.SAMN05216236_1457"/>
<dbReference type="EC" id="2.7.13.3" evidence="2"/>